<dbReference type="Pfam" id="PF13083">
    <property type="entry name" value="KH_KhpA-B"/>
    <property type="match status" value="1"/>
</dbReference>
<dbReference type="Gene3D" id="3.30.30.80">
    <property type="entry name" value="probable RNA-binding protein from clostridium symbiosum atcc 14940"/>
    <property type="match status" value="1"/>
</dbReference>
<dbReference type="InterPro" id="IPR036867">
    <property type="entry name" value="R3H_dom_sf"/>
</dbReference>
<evidence type="ECO:0000256" key="3">
    <source>
        <dbReference type="ARBA" id="ARBA00022960"/>
    </source>
</evidence>
<accession>A0ABT0I1K2</accession>
<keyword evidence="1 6" id="KW-0963">Cytoplasm</keyword>
<dbReference type="InterPro" id="IPR039247">
    <property type="entry name" value="KhpB"/>
</dbReference>
<proteinExistence type="inferred from homology"/>
<dbReference type="NCBIfam" id="NF041568">
    <property type="entry name" value="Jag_EloR"/>
    <property type="match status" value="1"/>
</dbReference>
<keyword evidence="9" id="KW-1185">Reference proteome</keyword>
<dbReference type="PANTHER" id="PTHR35800:SF1">
    <property type="entry name" value="RNA-BINDING PROTEIN KHPB"/>
    <property type="match status" value="1"/>
</dbReference>
<protein>
    <recommendedName>
        <fullName evidence="6">RNA-binding protein KhpB</fullName>
    </recommendedName>
    <alternativeName>
        <fullName evidence="6">RNA-binding protein EloR</fullName>
    </alternativeName>
</protein>
<comment type="caution">
    <text evidence="6">Lacks conserved residue(s) required for the propagation of feature annotation.</text>
</comment>
<comment type="subcellular location">
    <subcellularLocation>
        <location evidence="6">Cytoplasm</location>
    </subcellularLocation>
</comment>
<comment type="function">
    <text evidence="6">A probable RNA chaperone. Forms a complex with KhpA which binds to cellular RNA and controls its expression. Plays a role in peptidoglycan (PG) homeostasis and cell length regulation.</text>
</comment>
<evidence type="ECO:0000256" key="1">
    <source>
        <dbReference type="ARBA" id="ARBA00022490"/>
    </source>
</evidence>
<dbReference type="EMBL" id="JAJIAO010000002">
    <property type="protein sequence ID" value="MCK8624603.1"/>
    <property type="molecule type" value="Genomic_DNA"/>
</dbReference>
<comment type="similarity">
    <text evidence="6">Belongs to the KhpB RNA-binding protein family.</text>
</comment>
<dbReference type="SUPFAM" id="SSF82708">
    <property type="entry name" value="R3H domain"/>
    <property type="match status" value="1"/>
</dbReference>
<name>A0ABT0I1K2_9LACO</name>
<dbReference type="InterPro" id="IPR015946">
    <property type="entry name" value="KH_dom-like_a/b"/>
</dbReference>
<dbReference type="Proteomes" id="UP001522905">
    <property type="component" value="Unassembled WGS sequence"/>
</dbReference>
<dbReference type="Gene3D" id="3.30.300.20">
    <property type="match status" value="1"/>
</dbReference>
<dbReference type="Pfam" id="PF01424">
    <property type="entry name" value="R3H"/>
    <property type="match status" value="1"/>
</dbReference>
<keyword evidence="2 6" id="KW-0694">RNA-binding</keyword>
<organism evidence="8 9">
    <name type="scientific">Apilactobacillus xinyiensis</name>
    <dbReference type="NCBI Taxonomy" id="2841032"/>
    <lineage>
        <taxon>Bacteria</taxon>
        <taxon>Bacillati</taxon>
        <taxon>Bacillota</taxon>
        <taxon>Bacilli</taxon>
        <taxon>Lactobacillales</taxon>
        <taxon>Lactobacillaceae</taxon>
        <taxon>Apilactobacillus</taxon>
    </lineage>
</organism>
<dbReference type="Pfam" id="PF14804">
    <property type="entry name" value="Jag_N"/>
    <property type="match status" value="1"/>
</dbReference>
<dbReference type="SMART" id="SM00393">
    <property type="entry name" value="R3H"/>
    <property type="match status" value="1"/>
</dbReference>
<evidence type="ECO:0000256" key="2">
    <source>
        <dbReference type="ARBA" id="ARBA00022884"/>
    </source>
</evidence>
<comment type="domain">
    <text evidence="6">Has an N-terminal Jag-N domain and 2 RNA-binding domains (KH and R3H).</text>
</comment>
<dbReference type="InterPro" id="IPR032782">
    <property type="entry name" value="KhpB_N"/>
</dbReference>
<keyword evidence="5 6" id="KW-0961">Cell wall biogenesis/degradation</keyword>
<reference evidence="8 9" key="1">
    <citation type="submission" date="2021-11" db="EMBL/GenBank/DDBJ databases">
        <title>Comparative genomics of bee honey and flower isolates.</title>
        <authorList>
            <person name="Bechtner J.D."/>
            <person name="Gallus M.K."/>
            <person name="Ehrmann M."/>
        </authorList>
    </citation>
    <scope>NUCLEOTIDE SEQUENCE [LARGE SCALE GENOMIC DNA]</scope>
    <source>
        <strain evidence="8 9">M161</strain>
    </source>
</reference>
<dbReference type="PANTHER" id="PTHR35800">
    <property type="entry name" value="PROTEIN JAG"/>
    <property type="match status" value="1"/>
</dbReference>
<dbReference type="SMART" id="SM01245">
    <property type="entry name" value="Jag_N"/>
    <property type="match status" value="1"/>
</dbReference>
<dbReference type="CDD" id="cd02414">
    <property type="entry name" value="KH-II_Jag"/>
    <property type="match status" value="1"/>
</dbReference>
<dbReference type="HAMAP" id="MF_00867">
    <property type="entry name" value="KhpB"/>
    <property type="match status" value="1"/>
</dbReference>
<evidence type="ECO:0000313" key="8">
    <source>
        <dbReference type="EMBL" id="MCK8624603.1"/>
    </source>
</evidence>
<evidence type="ECO:0000256" key="6">
    <source>
        <dbReference type="HAMAP-Rule" id="MF_00867"/>
    </source>
</evidence>
<dbReference type="InterPro" id="IPR034079">
    <property type="entry name" value="R3H_KhpB"/>
</dbReference>
<comment type="caution">
    <text evidence="8">The sequence shown here is derived from an EMBL/GenBank/DDBJ whole genome shotgun (WGS) entry which is preliminary data.</text>
</comment>
<sequence>MEKFVAKNVDKAIEKGLYSLNISKENAEVNIVQKEKKGFLGLFKKDAIVEIAPKKTFSEKEHNSVTSVKSTNKSEVNNNIKNKQFNNYKLDKEKIYHSLTEYLIDIIRNLQIEASVKNIKIGKKSVYIEFNTKTEGLLIGKHGLTINSLQELSQIYLNHQGLSYINVTLDVANYRERRSEILKHLAIKTSREVVAKGSPVYLDAMPAFERKIIHQTLQNNKYVSTQSSGQYPYRFVIVLPSDV</sequence>
<dbReference type="Gene3D" id="3.30.1370.50">
    <property type="entry name" value="R3H-like domain"/>
    <property type="match status" value="1"/>
</dbReference>
<evidence type="ECO:0000259" key="7">
    <source>
        <dbReference type="PROSITE" id="PS51061"/>
    </source>
</evidence>
<comment type="subunit">
    <text evidence="6">Forms a complex with KhpA.</text>
</comment>
<dbReference type="PROSITE" id="PS51061">
    <property type="entry name" value="R3H"/>
    <property type="match status" value="1"/>
</dbReference>
<dbReference type="CDD" id="cd02644">
    <property type="entry name" value="R3H_jag"/>
    <property type="match status" value="1"/>
</dbReference>
<evidence type="ECO:0000313" key="9">
    <source>
        <dbReference type="Proteomes" id="UP001522905"/>
    </source>
</evidence>
<keyword evidence="4 6" id="KW-0143">Chaperone</keyword>
<dbReference type="InterPro" id="IPR038247">
    <property type="entry name" value="Jag_N_dom_sf"/>
</dbReference>
<evidence type="ECO:0000256" key="4">
    <source>
        <dbReference type="ARBA" id="ARBA00023186"/>
    </source>
</evidence>
<dbReference type="InterPro" id="IPR038008">
    <property type="entry name" value="Jag_KH"/>
</dbReference>
<keyword evidence="3 6" id="KW-0133">Cell shape</keyword>
<evidence type="ECO:0000256" key="5">
    <source>
        <dbReference type="ARBA" id="ARBA00023316"/>
    </source>
</evidence>
<dbReference type="RefSeq" id="WP_248601629.1">
    <property type="nucleotide sequence ID" value="NZ_JAJIAO010000002.1"/>
</dbReference>
<dbReference type="InterPro" id="IPR001374">
    <property type="entry name" value="R3H_dom"/>
</dbReference>
<feature type="domain" description="R3H" evidence="7">
    <location>
        <begin position="176"/>
        <end position="242"/>
    </location>
</feature>
<gene>
    <name evidence="6" type="primary">khpB</name>
    <name evidence="6" type="synonym">eloR</name>
    <name evidence="8" type="ORF">LNP07_03645</name>
</gene>